<dbReference type="RefSeq" id="WP_143549278.1">
    <property type="nucleotide sequence ID" value="NZ_NIZW01000013.1"/>
</dbReference>
<reference evidence="1 2" key="1">
    <citation type="submission" date="2017-06" db="EMBL/GenBank/DDBJ databases">
        <title>Description of Rhodopirellula bahusiensis sp. nov.</title>
        <authorList>
            <person name="Kizina J."/>
            <person name="Harder J."/>
        </authorList>
    </citation>
    <scope>NUCLEOTIDE SEQUENCE [LARGE SCALE GENOMIC DNA]</scope>
    <source>
        <strain evidence="1 2">SWK21</strain>
    </source>
</reference>
<evidence type="ECO:0000313" key="2">
    <source>
        <dbReference type="Proteomes" id="UP000225740"/>
    </source>
</evidence>
<dbReference type="Proteomes" id="UP000225740">
    <property type="component" value="Unassembled WGS sequence"/>
</dbReference>
<gene>
    <name evidence="1" type="ORF">CEE69_17270</name>
</gene>
<accession>A0A2G1W4U2</accession>
<protein>
    <submittedName>
        <fullName evidence="1">Uncharacterized protein</fullName>
    </submittedName>
</protein>
<organism evidence="1 2">
    <name type="scientific">Rhodopirellula bahusiensis</name>
    <dbReference type="NCBI Taxonomy" id="2014065"/>
    <lineage>
        <taxon>Bacteria</taxon>
        <taxon>Pseudomonadati</taxon>
        <taxon>Planctomycetota</taxon>
        <taxon>Planctomycetia</taxon>
        <taxon>Pirellulales</taxon>
        <taxon>Pirellulaceae</taxon>
        <taxon>Rhodopirellula</taxon>
    </lineage>
</organism>
<evidence type="ECO:0000313" key="1">
    <source>
        <dbReference type="EMBL" id="PHQ34046.1"/>
    </source>
</evidence>
<comment type="caution">
    <text evidence="1">The sequence shown here is derived from an EMBL/GenBank/DDBJ whole genome shotgun (WGS) entry which is preliminary data.</text>
</comment>
<sequence>MPVVEFRLSGSQCQATTDLSSPLNTKSLPIIWKTGDSSLFGPPSLTVNTLSISQQSAEASPQMPQKLILAKTIAPRSEGSHLLRERMKNRMLLKQHAVKVWKQAEWIRSLS</sequence>
<dbReference type="GeneID" id="90612327"/>
<keyword evidence="2" id="KW-1185">Reference proteome</keyword>
<proteinExistence type="predicted"/>
<dbReference type="AlphaFoldDB" id="A0A2G1W4U2"/>
<name>A0A2G1W4U2_9BACT</name>
<dbReference type="EMBL" id="NIZW01000013">
    <property type="protein sequence ID" value="PHQ34046.1"/>
    <property type="molecule type" value="Genomic_DNA"/>
</dbReference>